<evidence type="ECO:0000313" key="4">
    <source>
        <dbReference type="EMBL" id="GAA1799441.1"/>
    </source>
</evidence>
<dbReference type="PANTHER" id="PTHR30535">
    <property type="entry name" value="VITAMIN B12-BINDING PROTEIN"/>
    <property type="match status" value="1"/>
</dbReference>
<protein>
    <submittedName>
        <fullName evidence="4">ABC transporter substrate-binding protein</fullName>
    </submittedName>
</protein>
<dbReference type="PROSITE" id="PS51257">
    <property type="entry name" value="PROKAR_LIPOPROTEIN"/>
    <property type="match status" value="1"/>
</dbReference>
<proteinExistence type="inferred from homology"/>
<dbReference type="Proteomes" id="UP001500851">
    <property type="component" value="Unassembled WGS sequence"/>
</dbReference>
<dbReference type="RefSeq" id="WP_344033491.1">
    <property type="nucleotide sequence ID" value="NZ_BAAAOB010000005.1"/>
</dbReference>
<evidence type="ECO:0000256" key="1">
    <source>
        <dbReference type="ARBA" id="ARBA00008814"/>
    </source>
</evidence>
<dbReference type="InterPro" id="IPR002491">
    <property type="entry name" value="ABC_transptr_periplasmic_BD"/>
</dbReference>
<dbReference type="SUPFAM" id="SSF53807">
    <property type="entry name" value="Helical backbone' metal receptor"/>
    <property type="match status" value="1"/>
</dbReference>
<keyword evidence="5" id="KW-1185">Reference proteome</keyword>
<dbReference type="Pfam" id="PF01497">
    <property type="entry name" value="Peripla_BP_2"/>
    <property type="match status" value="1"/>
</dbReference>
<dbReference type="PROSITE" id="PS50983">
    <property type="entry name" value="FE_B12_PBP"/>
    <property type="match status" value="1"/>
</dbReference>
<reference evidence="5" key="1">
    <citation type="journal article" date="2019" name="Int. J. Syst. Evol. Microbiol.">
        <title>The Global Catalogue of Microorganisms (GCM) 10K type strain sequencing project: providing services to taxonomists for standard genome sequencing and annotation.</title>
        <authorList>
            <consortium name="The Broad Institute Genomics Platform"/>
            <consortium name="The Broad Institute Genome Sequencing Center for Infectious Disease"/>
            <person name="Wu L."/>
            <person name="Ma J."/>
        </authorList>
    </citation>
    <scope>NUCLEOTIDE SEQUENCE [LARGE SCALE GENOMIC DNA]</scope>
    <source>
        <strain evidence="5">JCM 14736</strain>
    </source>
</reference>
<comment type="caution">
    <text evidence="4">The sequence shown here is derived from an EMBL/GenBank/DDBJ whole genome shotgun (WGS) entry which is preliminary data.</text>
</comment>
<dbReference type="Gene3D" id="3.40.50.1980">
    <property type="entry name" value="Nitrogenase molybdenum iron protein domain"/>
    <property type="match status" value="2"/>
</dbReference>
<feature type="domain" description="Fe/B12 periplasmic-binding" evidence="3">
    <location>
        <begin position="68"/>
        <end position="343"/>
    </location>
</feature>
<dbReference type="InterPro" id="IPR050902">
    <property type="entry name" value="ABC_Transporter_SBP"/>
</dbReference>
<name>A0ABP4Y399_9MICO</name>
<sequence>MHQRTTTPRSRVARSRIPLAVSASALALALVGCGTAVASDKPQARTNTGPIVLENCGRDLTVPSTPKAVVGLHPSQTELLLRLGVADRMVGQAQTTSLALPDDVAKLATDIPVIGEASPPSREDLLAVSPDFVYSPTTYEFTAEKGFASIDQLASAGATAYVATGGCFDRRMTGTVDDLFVDLQNLGRIFQAEDEAARLTDRAKQDLAEVQRTIDGERKPKAAQVFVDGTSLSAIGAGVEHDIMRLAGAENLYDPKDPAFADFFAAQITPEALAAKRPEALVFAVTDDAHERATREYLRKTFPDMPAVKNDRLISIPFSDTFPGTLGNIDAVQRIAAGLYPEKSGSQ</sequence>
<evidence type="ECO:0000259" key="3">
    <source>
        <dbReference type="PROSITE" id="PS50983"/>
    </source>
</evidence>
<feature type="chain" id="PRO_5045392334" evidence="2">
    <location>
        <begin position="39"/>
        <end position="347"/>
    </location>
</feature>
<dbReference type="EMBL" id="BAAAOB010000005">
    <property type="protein sequence ID" value="GAA1799441.1"/>
    <property type="molecule type" value="Genomic_DNA"/>
</dbReference>
<gene>
    <name evidence="4" type="ORF">GCM10009768_30580</name>
</gene>
<comment type="similarity">
    <text evidence="1">Belongs to the bacterial solute-binding protein 8 family.</text>
</comment>
<dbReference type="PANTHER" id="PTHR30535:SF7">
    <property type="entry name" value="IRON(III) DICITRATE-BINDING PROTEIN"/>
    <property type="match status" value="1"/>
</dbReference>
<feature type="signal peptide" evidence="2">
    <location>
        <begin position="1"/>
        <end position="38"/>
    </location>
</feature>
<accession>A0ABP4Y399</accession>
<organism evidence="4 5">
    <name type="scientific">Leucobacter iarius</name>
    <dbReference type="NCBI Taxonomy" id="333963"/>
    <lineage>
        <taxon>Bacteria</taxon>
        <taxon>Bacillati</taxon>
        <taxon>Actinomycetota</taxon>
        <taxon>Actinomycetes</taxon>
        <taxon>Micrococcales</taxon>
        <taxon>Microbacteriaceae</taxon>
        <taxon>Leucobacter</taxon>
    </lineage>
</organism>
<keyword evidence="2" id="KW-0732">Signal</keyword>
<evidence type="ECO:0000256" key="2">
    <source>
        <dbReference type="SAM" id="SignalP"/>
    </source>
</evidence>
<evidence type="ECO:0000313" key="5">
    <source>
        <dbReference type="Proteomes" id="UP001500851"/>
    </source>
</evidence>